<dbReference type="GO" id="GO:0016757">
    <property type="term" value="F:glycosyltransferase activity"/>
    <property type="evidence" value="ECO:0007669"/>
    <property type="project" value="InterPro"/>
</dbReference>
<dbReference type="InterPro" id="IPR001296">
    <property type="entry name" value="Glyco_trans_1"/>
</dbReference>
<dbReference type="InterPro" id="IPR022623">
    <property type="entry name" value="Glyco_trans_4"/>
</dbReference>
<dbReference type="Gene3D" id="3.40.50.2000">
    <property type="entry name" value="Glycogen Phosphorylase B"/>
    <property type="match status" value="2"/>
</dbReference>
<keyword evidence="5" id="KW-1185">Reference proteome</keyword>
<protein>
    <submittedName>
        <fullName evidence="4">Glycosyltransferase</fullName>
    </submittedName>
</protein>
<dbReference type="EMBL" id="QUQO01000001">
    <property type="protein sequence ID" value="RFB05447.1"/>
    <property type="molecule type" value="Genomic_DNA"/>
</dbReference>
<feature type="domain" description="Glycosyl transferase family 4" evidence="3">
    <location>
        <begin position="32"/>
        <end position="199"/>
    </location>
</feature>
<comment type="caution">
    <text evidence="4">The sequence shown here is derived from an EMBL/GenBank/DDBJ whole genome shotgun (WGS) entry which is preliminary data.</text>
</comment>
<evidence type="ECO:0000256" key="1">
    <source>
        <dbReference type="ARBA" id="ARBA00022679"/>
    </source>
</evidence>
<dbReference type="Pfam" id="PF12000">
    <property type="entry name" value="Glyco_trans_4_3"/>
    <property type="match status" value="1"/>
</dbReference>
<accession>A0A371RJ12</accession>
<dbReference type="AlphaFoldDB" id="A0A371RJ12"/>
<dbReference type="InParanoid" id="A0A371RJ12"/>
<organism evidence="4 5">
    <name type="scientific">Parvularcula marina</name>
    <dbReference type="NCBI Taxonomy" id="2292771"/>
    <lineage>
        <taxon>Bacteria</taxon>
        <taxon>Pseudomonadati</taxon>
        <taxon>Pseudomonadota</taxon>
        <taxon>Alphaproteobacteria</taxon>
        <taxon>Parvularculales</taxon>
        <taxon>Parvularculaceae</taxon>
        <taxon>Parvularcula</taxon>
    </lineage>
</organism>
<dbReference type="Proteomes" id="UP000264589">
    <property type="component" value="Unassembled WGS sequence"/>
</dbReference>
<dbReference type="SUPFAM" id="SSF53756">
    <property type="entry name" value="UDP-Glycosyltransferase/glycogen phosphorylase"/>
    <property type="match status" value="1"/>
</dbReference>
<feature type="domain" description="Glycosyl transferase family 1" evidence="2">
    <location>
        <begin position="216"/>
        <end position="386"/>
    </location>
</feature>
<gene>
    <name evidence="4" type="ORF">DX908_09365</name>
</gene>
<dbReference type="PANTHER" id="PTHR46401">
    <property type="entry name" value="GLYCOSYLTRANSFERASE WBBK-RELATED"/>
    <property type="match status" value="1"/>
</dbReference>
<sequence>MTGENTGMKILFLHNNYPAQFGAIGHYLASEGWEVSFMTQRAGTKSDVINVTVYRDRDQPKEYDVGHPYLQSTGKAVVTGLSALEVANHLKKKQGYTPDVMVAHSGWGPGLFLKEAWPDTPQVGYFEWYYKGEADDVVFMHGPGRPHFEKARERIRNATIMSELISCDAGLVPTAYQASQFPQIFQPKLRVMHDGVDTESYKPADPGEVTFGDDKFTKGEEILTYVARGMEPYRGFPEFMNALELLQKRRPKLRTIIVGEDRTAYGKALKSGKTYKEDALERLDLDLSRITFTGLLPRNEYRKVIQLSSVHVYFTVPFVLSWSMMEAMSTGCLMLASDTAPVRELIKHGENGYLTNYQDKERLADDLEKLLSTKDDHEHIRKAARETITNNYAARDLYPAKKAFFAEVAAGRQFSRGFV</sequence>
<evidence type="ECO:0000259" key="2">
    <source>
        <dbReference type="Pfam" id="PF00534"/>
    </source>
</evidence>
<evidence type="ECO:0000259" key="3">
    <source>
        <dbReference type="Pfam" id="PF12000"/>
    </source>
</evidence>
<evidence type="ECO:0000313" key="4">
    <source>
        <dbReference type="EMBL" id="RFB05447.1"/>
    </source>
</evidence>
<evidence type="ECO:0000313" key="5">
    <source>
        <dbReference type="Proteomes" id="UP000264589"/>
    </source>
</evidence>
<dbReference type="Pfam" id="PF00534">
    <property type="entry name" value="Glycos_transf_1"/>
    <property type="match status" value="1"/>
</dbReference>
<keyword evidence="1 4" id="KW-0808">Transferase</keyword>
<dbReference type="PANTHER" id="PTHR46401:SF2">
    <property type="entry name" value="GLYCOSYLTRANSFERASE WBBK-RELATED"/>
    <property type="match status" value="1"/>
</dbReference>
<proteinExistence type="predicted"/>
<dbReference type="GO" id="GO:0009103">
    <property type="term" value="P:lipopolysaccharide biosynthetic process"/>
    <property type="evidence" value="ECO:0007669"/>
    <property type="project" value="TreeGrafter"/>
</dbReference>
<reference evidence="4 5" key="1">
    <citation type="submission" date="2018-08" db="EMBL/GenBank/DDBJ databases">
        <title>Parvularcula sp. SM1705, isolated from surface water of the South Sea China.</title>
        <authorList>
            <person name="Sun L."/>
        </authorList>
    </citation>
    <scope>NUCLEOTIDE SEQUENCE [LARGE SCALE GENOMIC DNA]</scope>
    <source>
        <strain evidence="4 5">SM1705</strain>
    </source>
</reference>
<name>A0A371RJ12_9PROT</name>